<protein>
    <recommendedName>
        <fullName evidence="2">N-terminal domain-containing protein</fullName>
    </recommendedName>
</protein>
<feature type="region of interest" description="Disordered" evidence="1">
    <location>
        <begin position="1"/>
        <end position="34"/>
    </location>
</feature>
<sequence>MNAQSNHPSNDTTDPQFLGPEAGQQADGKAGGSARDVQAHELGDMRTILHIALTQPGVMNQAYRAFHNYSIGNQLLAALQLLDKGLPLAPIASFNAWREKGRFVKKGEKAISLFMPISVKRRADKDAPADSAEAGEGGTFSMFMLRPNWFSLNQTEGGAFTAETVTPAWDAVTAMAALDIIEEPFEHLQGNHLGYARARSIGLNPLNPLKHKTRFHEMAHVVLGHTAVADMHDDEALKRQIEEAEAEGVAYLLCALLDLPGQAESRFYIQGWLQGGTLPEKSAKRIFGAADRIMKAGQPVQH</sequence>
<dbReference type="InterPro" id="IPR013610">
    <property type="entry name" value="ArdC_N"/>
</dbReference>
<evidence type="ECO:0000256" key="1">
    <source>
        <dbReference type="SAM" id="MobiDB-lite"/>
    </source>
</evidence>
<dbReference type="EMBL" id="BJCL01000017">
    <property type="protein sequence ID" value="GCL65548.1"/>
    <property type="molecule type" value="Genomic_DNA"/>
</dbReference>
<dbReference type="AlphaFoldDB" id="A0A480B3C6"/>
<accession>A0A480B3C6</accession>
<comment type="caution">
    <text evidence="3">The sequence shown here is derived from an EMBL/GenBank/DDBJ whole genome shotgun (WGS) entry which is preliminary data.</text>
</comment>
<organism evidence="3 4">
    <name type="scientific">Pseudaquabacterium pictum</name>
    <dbReference type="NCBI Taxonomy" id="2315236"/>
    <lineage>
        <taxon>Bacteria</taxon>
        <taxon>Pseudomonadati</taxon>
        <taxon>Pseudomonadota</taxon>
        <taxon>Betaproteobacteria</taxon>
        <taxon>Burkholderiales</taxon>
        <taxon>Sphaerotilaceae</taxon>
        <taxon>Pseudaquabacterium</taxon>
    </lineage>
</organism>
<gene>
    <name evidence="3" type="ORF">AQPW35_46290</name>
</gene>
<feature type="compositionally biased region" description="Polar residues" evidence="1">
    <location>
        <begin position="1"/>
        <end position="15"/>
    </location>
</feature>
<evidence type="ECO:0000313" key="4">
    <source>
        <dbReference type="Proteomes" id="UP000301751"/>
    </source>
</evidence>
<evidence type="ECO:0000259" key="2">
    <source>
        <dbReference type="Pfam" id="PF08401"/>
    </source>
</evidence>
<reference evidence="4" key="1">
    <citation type="submission" date="2019-03" db="EMBL/GenBank/DDBJ databases">
        <title>Aquabacterium pictum sp.nov., the first bacteriochlorophyll a-containing freshwater bacterium in the genus Aquabacterium of the class Betaproteobacteria.</title>
        <authorList>
            <person name="Hirose S."/>
            <person name="Tank M."/>
            <person name="Hara E."/>
            <person name="Tamaki H."/>
            <person name="Takaichi S."/>
            <person name="Haruta S."/>
            <person name="Hanada S."/>
        </authorList>
    </citation>
    <scope>NUCLEOTIDE SEQUENCE [LARGE SCALE GENOMIC DNA]</scope>
    <source>
        <strain evidence="4">W35</strain>
    </source>
</reference>
<dbReference type="Proteomes" id="UP000301751">
    <property type="component" value="Unassembled WGS sequence"/>
</dbReference>
<evidence type="ECO:0000313" key="3">
    <source>
        <dbReference type="EMBL" id="GCL65548.1"/>
    </source>
</evidence>
<name>A0A480B3C6_9BURK</name>
<dbReference type="Pfam" id="PF08401">
    <property type="entry name" value="ArdcN"/>
    <property type="match status" value="1"/>
</dbReference>
<keyword evidence="4" id="KW-1185">Reference proteome</keyword>
<feature type="domain" description="N-terminal" evidence="2">
    <location>
        <begin position="59"/>
        <end position="130"/>
    </location>
</feature>
<proteinExistence type="predicted"/>
<dbReference type="GO" id="GO:0003697">
    <property type="term" value="F:single-stranded DNA binding"/>
    <property type="evidence" value="ECO:0007669"/>
    <property type="project" value="InterPro"/>
</dbReference>